<feature type="compositionally biased region" description="Polar residues" evidence="1">
    <location>
        <begin position="175"/>
        <end position="192"/>
    </location>
</feature>
<keyword evidence="2" id="KW-0472">Membrane</keyword>
<evidence type="ECO:0000256" key="3">
    <source>
        <dbReference type="SAM" id="SignalP"/>
    </source>
</evidence>
<comment type="caution">
    <text evidence="4">The sequence shown here is derived from an EMBL/GenBank/DDBJ whole genome shotgun (WGS) entry which is preliminary data.</text>
</comment>
<name>A0AAV8Z531_9CUCU</name>
<evidence type="ECO:0000256" key="2">
    <source>
        <dbReference type="SAM" id="Phobius"/>
    </source>
</evidence>
<gene>
    <name evidence="4" type="ORF">NQ318_019696</name>
</gene>
<keyword evidence="3" id="KW-0732">Signal</keyword>
<feature type="transmembrane region" description="Helical" evidence="2">
    <location>
        <begin position="102"/>
        <end position="126"/>
    </location>
</feature>
<keyword evidence="2" id="KW-0812">Transmembrane</keyword>
<evidence type="ECO:0000313" key="5">
    <source>
        <dbReference type="Proteomes" id="UP001162162"/>
    </source>
</evidence>
<feature type="compositionally biased region" description="Polar residues" evidence="1">
    <location>
        <begin position="150"/>
        <end position="160"/>
    </location>
</feature>
<sequence length="215" mass="23720">MGVTSVALIFLCGVSGVLCQLTVGSVKCGQRTCGLKEYCSDFDKTCQPCSGICDETSHNFDRDVCQKDCQDYLHDLRYIRADGSSSGGNEDLRMTVNQLSRMVTVTLTLVCLMLVVLAFVLCFQLYRWKIKKNITIVSIKNKLLGKRAPETSTPSKTQNGPDPENKKDLRLEMPSTISTSDHSPVTVTTSISRRPAEDSTLDYAYDNPAMSASPR</sequence>
<feature type="chain" id="PRO_5044012540" evidence="3">
    <location>
        <begin position="20"/>
        <end position="215"/>
    </location>
</feature>
<feature type="region of interest" description="Disordered" evidence="1">
    <location>
        <begin position="147"/>
        <end position="215"/>
    </location>
</feature>
<feature type="signal peptide" evidence="3">
    <location>
        <begin position="1"/>
        <end position="19"/>
    </location>
</feature>
<proteinExistence type="predicted"/>
<reference evidence="4" key="1">
    <citation type="journal article" date="2023" name="Insect Mol. Biol.">
        <title>Genome sequencing provides insights into the evolution of gene families encoding plant cell wall-degrading enzymes in longhorned beetles.</title>
        <authorList>
            <person name="Shin N.R."/>
            <person name="Okamura Y."/>
            <person name="Kirsch R."/>
            <person name="Pauchet Y."/>
        </authorList>
    </citation>
    <scope>NUCLEOTIDE SEQUENCE</scope>
    <source>
        <strain evidence="4">AMC_N1</strain>
    </source>
</reference>
<protein>
    <submittedName>
        <fullName evidence="4">Uncharacterized protein</fullName>
    </submittedName>
</protein>
<accession>A0AAV8Z531</accession>
<keyword evidence="5" id="KW-1185">Reference proteome</keyword>
<dbReference type="EMBL" id="JAPWTK010000015">
    <property type="protein sequence ID" value="KAJ8958927.1"/>
    <property type="molecule type" value="Genomic_DNA"/>
</dbReference>
<keyword evidence="2" id="KW-1133">Transmembrane helix</keyword>
<evidence type="ECO:0000313" key="4">
    <source>
        <dbReference type="EMBL" id="KAJ8958927.1"/>
    </source>
</evidence>
<organism evidence="4 5">
    <name type="scientific">Aromia moschata</name>
    <dbReference type="NCBI Taxonomy" id="1265417"/>
    <lineage>
        <taxon>Eukaryota</taxon>
        <taxon>Metazoa</taxon>
        <taxon>Ecdysozoa</taxon>
        <taxon>Arthropoda</taxon>
        <taxon>Hexapoda</taxon>
        <taxon>Insecta</taxon>
        <taxon>Pterygota</taxon>
        <taxon>Neoptera</taxon>
        <taxon>Endopterygota</taxon>
        <taxon>Coleoptera</taxon>
        <taxon>Polyphaga</taxon>
        <taxon>Cucujiformia</taxon>
        <taxon>Chrysomeloidea</taxon>
        <taxon>Cerambycidae</taxon>
        <taxon>Cerambycinae</taxon>
        <taxon>Callichromatini</taxon>
        <taxon>Aromia</taxon>
    </lineage>
</organism>
<dbReference type="AlphaFoldDB" id="A0AAV8Z531"/>
<evidence type="ECO:0000256" key="1">
    <source>
        <dbReference type="SAM" id="MobiDB-lite"/>
    </source>
</evidence>
<dbReference type="Proteomes" id="UP001162162">
    <property type="component" value="Unassembled WGS sequence"/>
</dbReference>